<dbReference type="InParanoid" id="A0A1E7F433"/>
<feature type="region of interest" description="Disordered" evidence="1">
    <location>
        <begin position="45"/>
        <end position="70"/>
    </location>
</feature>
<dbReference type="PANTHER" id="PTHR22929">
    <property type="entry name" value="RNA POLYMERASE III TRANSCRIPTION INITIATION FACTOR B"/>
    <property type="match status" value="1"/>
</dbReference>
<organism evidence="3 4">
    <name type="scientific">Fragilariopsis cylindrus CCMP1102</name>
    <dbReference type="NCBI Taxonomy" id="635003"/>
    <lineage>
        <taxon>Eukaryota</taxon>
        <taxon>Sar</taxon>
        <taxon>Stramenopiles</taxon>
        <taxon>Ochrophyta</taxon>
        <taxon>Bacillariophyta</taxon>
        <taxon>Bacillariophyceae</taxon>
        <taxon>Bacillariophycidae</taxon>
        <taxon>Bacillariales</taxon>
        <taxon>Bacillariaceae</taxon>
        <taxon>Fragilariopsis</taxon>
    </lineage>
</organism>
<dbReference type="PANTHER" id="PTHR22929:SF0">
    <property type="entry name" value="TRANSCRIPTION FACTOR TFIIIB COMPONENT B'' HOMOLOG"/>
    <property type="match status" value="1"/>
</dbReference>
<feature type="region of interest" description="Disordered" evidence="1">
    <location>
        <begin position="606"/>
        <end position="943"/>
    </location>
</feature>
<dbReference type="GO" id="GO:0000126">
    <property type="term" value="C:transcription factor TFIIIB complex"/>
    <property type="evidence" value="ECO:0007669"/>
    <property type="project" value="TreeGrafter"/>
</dbReference>
<evidence type="ECO:0000256" key="1">
    <source>
        <dbReference type="SAM" id="MobiDB-lite"/>
    </source>
</evidence>
<feature type="compositionally biased region" description="Pro residues" evidence="1">
    <location>
        <begin position="746"/>
        <end position="799"/>
    </location>
</feature>
<name>A0A1E7F433_9STRA</name>
<dbReference type="OrthoDB" id="10647683at2759"/>
<feature type="compositionally biased region" description="Basic and acidic residues" evidence="1">
    <location>
        <begin position="48"/>
        <end position="70"/>
    </location>
</feature>
<dbReference type="InterPro" id="IPR024079">
    <property type="entry name" value="MetalloPept_cat_dom_sf"/>
</dbReference>
<feature type="chain" id="PRO_5009192672" description="Peptidase M11 gametolysin domain-containing protein" evidence="2">
    <location>
        <begin position="37"/>
        <end position="1022"/>
    </location>
</feature>
<proteinExistence type="predicted"/>
<dbReference type="GO" id="GO:0070898">
    <property type="term" value="P:RNA polymerase III preinitiation complex assembly"/>
    <property type="evidence" value="ECO:0007669"/>
    <property type="project" value="TreeGrafter"/>
</dbReference>
<dbReference type="AlphaFoldDB" id="A0A1E7F433"/>
<evidence type="ECO:0008006" key="5">
    <source>
        <dbReference type="Google" id="ProtNLM"/>
    </source>
</evidence>
<sequence length="1022" mass="109306">MTYSMIRRNGNSPKKNESLLIMCLLISLLLVNTATATATATLGNTRYANKDNNDSNNDNDKHDNINSTDDRKLSTRPIMLLEGYNEKDDNDQELRHHLRDLRSRQLKKKWKKITCVPFMIDFEYVSNPNDLSSVIDVPEEWECDMLDDENDDDVNFSTTYSVFIDSKNMTPEKLFEINNISSYRNLVTFPKARIVKNDDTGQDYLEIHGGKKFQGLEVIEYNVIDDYDGGGGDGSSSSIEVRYRQRQRSLLTGTNKILVVRVIDADGNEPEENQLELSQSIFGGEDDTVGLKTQLLDCSGGLLNYIEGEPNNITKNTFGGVVDLYIPHKVSDYGPYTVNDKYDKDRRQLEQDVETELKAQYGYNIGSYRHTMIVLPDSTDFRTKNADGTINPGEVIAYGYVNARKSVYKGKFGSQVWVQAHEIGHNIGLGHSGIDKGSLYGDKTCLMGFFNGNDDAPRLCYNAAKSWFLEWYIDQDGHLEVPYDGVWTGNLISIPDYLDDDFEIKSDYHVLAKIGDLYVAFNRIKPPTIGFRPEDNNKITVVRQSSLSMGTQSWKLGDSLGPGEKVEYGDYTVKVLAINLSPGTEHATVAVYNNTIGWSEPEVRLIDIDPTPDPTPSPTPSPTPISTPGPTAPPTPSPTPSPSPTPDPTLPPTPAPTSDPTAPPTSSPTPSPSSTPGPTLPPTPSPTPSPTPAPTAPPTPSPTPSPSSTPGPTLPPTPSPTPSPTPAPTAPPTPSPTSSPSSTPGPTLPPTPSPTSSPTPAPTLPPTPAPTPGPTAPPTSSPTAPPTPAPTLPPTPAPTATPTASPTRPPTLYPTRSPSATPSMSPSTGPSESPSVSPSVSPSAAPSMSPSTGPSESPSVSPSVSPSAAPSMSPSTGPSESPSVSPSVSPSAAPSMSPSTGPSESPSVSPSVSPSAAPSMSPSTGPSESPSLSPSARFDESGTYGICDQQGNFNLYDQYSTIILQRSNKVDGTEVEFYEDIDSVQIIDAGSNGDYFYTRTSTASDIKAECAGCWKWQHILSV</sequence>
<evidence type="ECO:0000313" key="3">
    <source>
        <dbReference type="EMBL" id="OEU12942.1"/>
    </source>
</evidence>
<reference evidence="3 4" key="1">
    <citation type="submission" date="2016-09" db="EMBL/GenBank/DDBJ databases">
        <title>Extensive genetic diversity and differential bi-allelic expression allows diatom success in the polar Southern Ocean.</title>
        <authorList>
            <consortium name="DOE Joint Genome Institute"/>
            <person name="Mock T."/>
            <person name="Otillar R.P."/>
            <person name="Strauss J."/>
            <person name="Dupont C."/>
            <person name="Frickenhaus S."/>
            <person name="Maumus F."/>
            <person name="Mcmullan M."/>
            <person name="Sanges R."/>
            <person name="Schmutz J."/>
            <person name="Toseland A."/>
            <person name="Valas R."/>
            <person name="Veluchamy A."/>
            <person name="Ward B.J."/>
            <person name="Allen A."/>
            <person name="Barry K."/>
            <person name="Falciatore A."/>
            <person name="Ferrante M."/>
            <person name="Fortunato A.E."/>
            <person name="Gloeckner G."/>
            <person name="Gruber A."/>
            <person name="Hipkin R."/>
            <person name="Janech M."/>
            <person name="Kroth P."/>
            <person name="Leese F."/>
            <person name="Lindquist E."/>
            <person name="Lyon B.R."/>
            <person name="Martin J."/>
            <person name="Mayer C."/>
            <person name="Parker M."/>
            <person name="Quesneville H."/>
            <person name="Raymond J."/>
            <person name="Uhlig C."/>
            <person name="Valentin K.U."/>
            <person name="Worden A.Z."/>
            <person name="Armbrust E.V."/>
            <person name="Bowler C."/>
            <person name="Green B."/>
            <person name="Moulton V."/>
            <person name="Van Oosterhout C."/>
            <person name="Grigoriev I."/>
        </authorList>
    </citation>
    <scope>NUCLEOTIDE SEQUENCE [LARGE SCALE GENOMIC DNA]</scope>
    <source>
        <strain evidence="3 4">CCMP1102</strain>
    </source>
</reference>
<dbReference type="KEGG" id="fcy:FRACYDRAFT_243127"/>
<feature type="compositionally biased region" description="Low complexity" evidence="1">
    <location>
        <begin position="817"/>
        <end position="927"/>
    </location>
</feature>
<dbReference type="Gene3D" id="3.40.390.10">
    <property type="entry name" value="Collagenase (Catalytic Domain)"/>
    <property type="match status" value="1"/>
</dbReference>
<dbReference type="GO" id="GO:0001156">
    <property type="term" value="F:TFIIIC-class transcription factor complex binding"/>
    <property type="evidence" value="ECO:0007669"/>
    <property type="project" value="TreeGrafter"/>
</dbReference>
<feature type="signal peptide" evidence="2">
    <location>
        <begin position="1"/>
        <end position="36"/>
    </location>
</feature>
<accession>A0A1E7F433</accession>
<dbReference type="Pfam" id="PF13582">
    <property type="entry name" value="Reprolysin_3"/>
    <property type="match status" value="1"/>
</dbReference>
<keyword evidence="2" id="KW-0732">Signal</keyword>
<dbReference type="SUPFAM" id="SSF55486">
    <property type="entry name" value="Metalloproteases ('zincins'), catalytic domain"/>
    <property type="match status" value="1"/>
</dbReference>
<dbReference type="GO" id="GO:0008237">
    <property type="term" value="F:metallopeptidase activity"/>
    <property type="evidence" value="ECO:0007669"/>
    <property type="project" value="InterPro"/>
</dbReference>
<feature type="compositionally biased region" description="Pro residues" evidence="1">
    <location>
        <begin position="611"/>
        <end position="737"/>
    </location>
</feature>
<keyword evidence="4" id="KW-1185">Reference proteome</keyword>
<evidence type="ECO:0000313" key="4">
    <source>
        <dbReference type="Proteomes" id="UP000095751"/>
    </source>
</evidence>
<dbReference type="Proteomes" id="UP000095751">
    <property type="component" value="Unassembled WGS sequence"/>
</dbReference>
<protein>
    <recommendedName>
        <fullName evidence="5">Peptidase M11 gametolysin domain-containing protein</fullName>
    </recommendedName>
</protein>
<evidence type="ECO:0000256" key="2">
    <source>
        <dbReference type="SAM" id="SignalP"/>
    </source>
</evidence>
<gene>
    <name evidence="3" type="ORF">FRACYDRAFT_243127</name>
</gene>
<dbReference type="EMBL" id="KV784363">
    <property type="protein sequence ID" value="OEU12942.1"/>
    <property type="molecule type" value="Genomic_DNA"/>
</dbReference>